<proteinExistence type="predicted"/>
<evidence type="ECO:0000256" key="1">
    <source>
        <dbReference type="SAM" id="SignalP"/>
    </source>
</evidence>
<keyword evidence="4" id="KW-1185">Reference proteome</keyword>
<accession>A0AAD5ST30</accession>
<feature type="domain" description="Cellobiose dehydrogenase-like cytochrome" evidence="2">
    <location>
        <begin position="33"/>
        <end position="174"/>
    </location>
</feature>
<comment type="caution">
    <text evidence="3">The sequence shown here is derived from an EMBL/GenBank/DDBJ whole genome shotgun (WGS) entry which is preliminary data.</text>
</comment>
<evidence type="ECO:0000313" key="3">
    <source>
        <dbReference type="EMBL" id="KAJ3082481.1"/>
    </source>
</evidence>
<dbReference type="PANTHER" id="PTHR47797">
    <property type="entry name" value="DEHYDROGENASE, PUTATIVE (AFU_ORTHOLOGUE AFUA_8G05805)-RELATED"/>
    <property type="match status" value="1"/>
</dbReference>
<evidence type="ECO:0000313" key="4">
    <source>
        <dbReference type="Proteomes" id="UP001211907"/>
    </source>
</evidence>
<dbReference type="SUPFAM" id="SSF49344">
    <property type="entry name" value="CBD9-like"/>
    <property type="match status" value="2"/>
</dbReference>
<feature type="non-terminal residue" evidence="3">
    <location>
        <position position="1"/>
    </location>
</feature>
<dbReference type="Proteomes" id="UP001211907">
    <property type="component" value="Unassembled WGS sequence"/>
</dbReference>
<sequence length="321" mass="32880">MIFSLHLIIQAVLVASQASHCVDNAGSFCITFVPSSTNASLLLATVQTKASGWAGIGFDATEMINGVSVVVGWMPSSTGTGTPVVSERQITADVMPTFIRASPFAAVPAAAVTAMNGTGIAYSFFVLASVFPETGSLNMIYATSTTKPTTPDSPSSTFLQHDNAATFSLALNQSSAVQSNTNASLILTSVCADSFGTFCMTISNPPSSDTPTANTTTPQSFFLVTVTSLLYNGWIGVAFGTKTMSGGVPAYVGWLNSVNSTIVSERKVSAEVMPVFVEAGMTVSTTPAQILAGIEAAAAVGSSSSSLAGFVISFLVPVSGL</sequence>
<dbReference type="InterPro" id="IPR015920">
    <property type="entry name" value="Cellobiose_DH-like_cyt"/>
</dbReference>
<protein>
    <recommendedName>
        <fullName evidence="2">Cellobiose dehydrogenase-like cytochrome domain-containing protein</fullName>
    </recommendedName>
</protein>
<feature type="chain" id="PRO_5042020805" description="Cellobiose dehydrogenase-like cytochrome domain-containing protein" evidence="1">
    <location>
        <begin position="22"/>
        <end position="321"/>
    </location>
</feature>
<evidence type="ECO:0000259" key="2">
    <source>
        <dbReference type="Pfam" id="PF16010"/>
    </source>
</evidence>
<keyword evidence="1" id="KW-0732">Signal</keyword>
<dbReference type="PANTHER" id="PTHR47797:SF3">
    <property type="entry name" value="CYTOCHROME B561 DOMAIN-CONTAINING PROTEIN"/>
    <property type="match status" value="1"/>
</dbReference>
<reference evidence="3" key="1">
    <citation type="submission" date="2020-05" db="EMBL/GenBank/DDBJ databases">
        <title>Phylogenomic resolution of chytrid fungi.</title>
        <authorList>
            <person name="Stajich J.E."/>
            <person name="Amses K."/>
            <person name="Simmons R."/>
            <person name="Seto K."/>
            <person name="Myers J."/>
            <person name="Bonds A."/>
            <person name="Quandt C.A."/>
            <person name="Barry K."/>
            <person name="Liu P."/>
            <person name="Grigoriev I."/>
            <person name="Longcore J.E."/>
            <person name="James T.Y."/>
        </authorList>
    </citation>
    <scope>NUCLEOTIDE SEQUENCE</scope>
    <source>
        <strain evidence="3">JEL0513</strain>
    </source>
</reference>
<name>A0AAD5ST30_9FUNG</name>
<dbReference type="Gene3D" id="2.60.40.1210">
    <property type="entry name" value="Cellobiose dehydrogenase, cytochrome domain"/>
    <property type="match status" value="2"/>
</dbReference>
<feature type="signal peptide" evidence="1">
    <location>
        <begin position="1"/>
        <end position="21"/>
    </location>
</feature>
<dbReference type="Pfam" id="PF16010">
    <property type="entry name" value="CDH-cyt"/>
    <property type="match status" value="1"/>
</dbReference>
<dbReference type="AlphaFoldDB" id="A0AAD5ST30"/>
<dbReference type="EMBL" id="JADGJH010005028">
    <property type="protein sequence ID" value="KAJ3082481.1"/>
    <property type="molecule type" value="Genomic_DNA"/>
</dbReference>
<gene>
    <name evidence="3" type="ORF">HK100_009664</name>
</gene>
<organism evidence="3 4">
    <name type="scientific">Physocladia obscura</name>
    <dbReference type="NCBI Taxonomy" id="109957"/>
    <lineage>
        <taxon>Eukaryota</taxon>
        <taxon>Fungi</taxon>
        <taxon>Fungi incertae sedis</taxon>
        <taxon>Chytridiomycota</taxon>
        <taxon>Chytridiomycota incertae sedis</taxon>
        <taxon>Chytridiomycetes</taxon>
        <taxon>Chytridiales</taxon>
        <taxon>Chytriomycetaceae</taxon>
        <taxon>Physocladia</taxon>
    </lineage>
</organism>